<proteinExistence type="predicted"/>
<keyword evidence="1" id="KW-0812">Transmembrane</keyword>
<feature type="transmembrane region" description="Helical" evidence="1">
    <location>
        <begin position="126"/>
        <end position="148"/>
    </location>
</feature>
<reference evidence="2 3" key="1">
    <citation type="submission" date="2020-05" db="EMBL/GenBank/DDBJ databases">
        <title>Erythrobacter mangrovi sp. nov., isolated from rhizosphere soil of mangrove plant (Kandelia candel).</title>
        <authorList>
            <person name="Ye Y.H."/>
        </authorList>
    </citation>
    <scope>NUCLEOTIDE SEQUENCE [LARGE SCALE GENOMIC DNA]</scope>
    <source>
        <strain evidence="2 3">EB310</strain>
    </source>
</reference>
<accession>A0A7D4CLG2</accession>
<keyword evidence="1" id="KW-1133">Transmembrane helix</keyword>
<dbReference type="EMBL" id="CP053921">
    <property type="protein sequence ID" value="QKG70548.1"/>
    <property type="molecule type" value="Genomic_DNA"/>
</dbReference>
<evidence type="ECO:0000313" key="3">
    <source>
        <dbReference type="Proteomes" id="UP000504693"/>
    </source>
</evidence>
<dbReference type="Proteomes" id="UP000504693">
    <property type="component" value="Chromosome"/>
</dbReference>
<gene>
    <name evidence="2" type="ORF">HQR01_03740</name>
</gene>
<feature type="transmembrane region" description="Helical" evidence="1">
    <location>
        <begin position="60"/>
        <end position="83"/>
    </location>
</feature>
<feature type="transmembrane region" description="Helical" evidence="1">
    <location>
        <begin position="160"/>
        <end position="178"/>
    </location>
</feature>
<name>A0A7D4CLG2_9SPHN</name>
<sequence length="213" mass="21715">MNRVPNPLIDQLADDLVPVKPMTRSAGAAMAALALGLSIAGTALFEGIWMAPFAGQASPFFLIVNGAFLMLGAACAGAVVRMASPKVGNSYAGTGWALAMTAIMPIATVVMLLGHGEALAAVDAAFALHCVTAPLLTSLVTGGALIWWLRQGAPVSTTQAGLLTGFAAGALGTFAYGLSCSFDTVAHLGLWHMVPVALAALIGRMVVPGLIRW</sequence>
<keyword evidence="1" id="KW-0472">Membrane</keyword>
<dbReference type="InterPro" id="IPR009495">
    <property type="entry name" value="NrsF"/>
</dbReference>
<feature type="transmembrane region" description="Helical" evidence="1">
    <location>
        <begin position="190"/>
        <end position="211"/>
    </location>
</feature>
<dbReference type="KEGG" id="emv:HQR01_03740"/>
<feature type="transmembrane region" description="Helical" evidence="1">
    <location>
        <begin position="30"/>
        <end position="54"/>
    </location>
</feature>
<dbReference type="RefSeq" id="WP_173212686.1">
    <property type="nucleotide sequence ID" value="NZ_CP053921.1"/>
</dbReference>
<protein>
    <submittedName>
        <fullName evidence="2">DUF1109 domain-containing protein</fullName>
    </submittedName>
</protein>
<organism evidence="2 3">
    <name type="scientific">Erythrobacter mangrovi</name>
    <dbReference type="NCBI Taxonomy" id="2739433"/>
    <lineage>
        <taxon>Bacteria</taxon>
        <taxon>Pseudomonadati</taxon>
        <taxon>Pseudomonadota</taxon>
        <taxon>Alphaproteobacteria</taxon>
        <taxon>Sphingomonadales</taxon>
        <taxon>Erythrobacteraceae</taxon>
        <taxon>Erythrobacter/Porphyrobacter group</taxon>
        <taxon>Erythrobacter</taxon>
    </lineage>
</organism>
<evidence type="ECO:0000313" key="2">
    <source>
        <dbReference type="EMBL" id="QKG70548.1"/>
    </source>
</evidence>
<feature type="transmembrane region" description="Helical" evidence="1">
    <location>
        <begin position="95"/>
        <end position="114"/>
    </location>
</feature>
<dbReference type="Pfam" id="PF06532">
    <property type="entry name" value="NrsF"/>
    <property type="match status" value="1"/>
</dbReference>
<keyword evidence="3" id="KW-1185">Reference proteome</keyword>
<dbReference type="AlphaFoldDB" id="A0A7D4CLG2"/>
<evidence type="ECO:0000256" key="1">
    <source>
        <dbReference type="SAM" id="Phobius"/>
    </source>
</evidence>